<evidence type="ECO:0000313" key="4">
    <source>
        <dbReference type="Proteomes" id="UP000446786"/>
    </source>
</evidence>
<feature type="chain" id="PRO_5032892565" evidence="1">
    <location>
        <begin position="29"/>
        <end position="150"/>
    </location>
</feature>
<protein>
    <submittedName>
        <fullName evidence="3">CHRD domain-containing protein</fullName>
    </submittedName>
</protein>
<sequence length="150" mass="15688">MMGTSRFTFAPVAATLMLGAAPILTLSAQVIPPPEKLYVFTALDGEAVVGGGAEEGFADFNAEIDPKTGEVCYTFTAGDVEMTVAHIHKGDAGENGPPVMTLELTPDNTPKCDTVEGSLARSIGNKPGQYYVNLHTAEFPGGAIRGQLED</sequence>
<gene>
    <name evidence="3" type="ORF">GRI94_12735</name>
</gene>
<comment type="caution">
    <text evidence="3">The sequence shown here is derived from an EMBL/GenBank/DDBJ whole genome shotgun (WGS) entry which is preliminary data.</text>
</comment>
<dbReference type="RefSeq" id="WP_160780005.1">
    <property type="nucleotide sequence ID" value="NZ_BAAAZF010000001.1"/>
</dbReference>
<feature type="domain" description="CHRD" evidence="2">
    <location>
        <begin position="38"/>
        <end position="150"/>
    </location>
</feature>
<evidence type="ECO:0000259" key="2">
    <source>
        <dbReference type="SMART" id="SM00754"/>
    </source>
</evidence>
<reference evidence="3 4" key="1">
    <citation type="submission" date="2019-12" db="EMBL/GenBank/DDBJ databases">
        <title>Genomic-based taxomic classification of the family Erythrobacteraceae.</title>
        <authorList>
            <person name="Xu L."/>
        </authorList>
    </citation>
    <scope>NUCLEOTIDE SEQUENCE [LARGE SCALE GENOMIC DNA]</scope>
    <source>
        <strain evidence="3 4">JCM 16677</strain>
    </source>
</reference>
<dbReference type="SMART" id="SM00754">
    <property type="entry name" value="CHRD"/>
    <property type="match status" value="1"/>
</dbReference>
<dbReference type="Proteomes" id="UP000446786">
    <property type="component" value="Unassembled WGS sequence"/>
</dbReference>
<dbReference type="OrthoDB" id="571052at2"/>
<evidence type="ECO:0000256" key="1">
    <source>
        <dbReference type="SAM" id="SignalP"/>
    </source>
</evidence>
<feature type="signal peptide" evidence="1">
    <location>
        <begin position="1"/>
        <end position="28"/>
    </location>
</feature>
<dbReference type="InterPro" id="IPR010895">
    <property type="entry name" value="CHRD"/>
</dbReference>
<dbReference type="EMBL" id="WTYE01000001">
    <property type="protein sequence ID" value="MXP32688.1"/>
    <property type="molecule type" value="Genomic_DNA"/>
</dbReference>
<dbReference type="AlphaFoldDB" id="A0A845B124"/>
<dbReference type="Pfam" id="PF07452">
    <property type="entry name" value="CHRD"/>
    <property type="match status" value="1"/>
</dbReference>
<proteinExistence type="predicted"/>
<accession>A0A845B124</accession>
<evidence type="ECO:0000313" key="3">
    <source>
        <dbReference type="EMBL" id="MXP32688.1"/>
    </source>
</evidence>
<organism evidence="3 4">
    <name type="scientific">Parerythrobacter jejuensis</name>
    <dbReference type="NCBI Taxonomy" id="795812"/>
    <lineage>
        <taxon>Bacteria</taxon>
        <taxon>Pseudomonadati</taxon>
        <taxon>Pseudomonadota</taxon>
        <taxon>Alphaproteobacteria</taxon>
        <taxon>Sphingomonadales</taxon>
        <taxon>Erythrobacteraceae</taxon>
        <taxon>Parerythrobacter</taxon>
    </lineage>
</organism>
<keyword evidence="4" id="KW-1185">Reference proteome</keyword>
<name>A0A845B124_9SPHN</name>
<keyword evidence="1" id="KW-0732">Signal</keyword>